<dbReference type="PANTHER" id="PTHR46401:SF2">
    <property type="entry name" value="GLYCOSYLTRANSFERASE WBBK-RELATED"/>
    <property type="match status" value="1"/>
</dbReference>
<dbReference type="STRING" id="84698.SAMN04488528_100391"/>
<evidence type="ECO:0000313" key="4">
    <source>
        <dbReference type="Proteomes" id="UP000198619"/>
    </source>
</evidence>
<dbReference type="CDD" id="cd03801">
    <property type="entry name" value="GT4_PimA-like"/>
    <property type="match status" value="1"/>
</dbReference>
<dbReference type="GO" id="GO:0016757">
    <property type="term" value="F:glycosyltransferase activity"/>
    <property type="evidence" value="ECO:0007669"/>
    <property type="project" value="InterPro"/>
</dbReference>
<evidence type="ECO:0000259" key="2">
    <source>
        <dbReference type="Pfam" id="PF00534"/>
    </source>
</evidence>
<dbReference type="PANTHER" id="PTHR46401">
    <property type="entry name" value="GLYCOSYLTRANSFERASE WBBK-RELATED"/>
    <property type="match status" value="1"/>
</dbReference>
<dbReference type="Proteomes" id="UP000198619">
    <property type="component" value="Unassembled WGS sequence"/>
</dbReference>
<keyword evidence="4" id="KW-1185">Reference proteome</keyword>
<keyword evidence="1 3" id="KW-0808">Transferase</keyword>
<dbReference type="InterPro" id="IPR001296">
    <property type="entry name" value="Glyco_trans_1"/>
</dbReference>
<dbReference type="RefSeq" id="WP_090038632.1">
    <property type="nucleotide sequence ID" value="NZ_FOKI01000003.1"/>
</dbReference>
<feature type="domain" description="Glycosyl transferase family 1" evidence="2">
    <location>
        <begin position="166"/>
        <end position="332"/>
    </location>
</feature>
<reference evidence="3 4" key="1">
    <citation type="submission" date="2016-10" db="EMBL/GenBank/DDBJ databases">
        <authorList>
            <person name="de Groot N.N."/>
        </authorList>
    </citation>
    <scope>NUCLEOTIDE SEQUENCE [LARGE SCALE GENOMIC DNA]</scope>
    <source>
        <strain evidence="3 4">DSM 12271</strain>
    </source>
</reference>
<proteinExistence type="predicted"/>
<dbReference type="Gene3D" id="3.40.50.2000">
    <property type="entry name" value="Glycogen Phosphorylase B"/>
    <property type="match status" value="2"/>
</dbReference>
<organism evidence="3 4">
    <name type="scientific">Clostridium frigidicarnis</name>
    <dbReference type="NCBI Taxonomy" id="84698"/>
    <lineage>
        <taxon>Bacteria</taxon>
        <taxon>Bacillati</taxon>
        <taxon>Bacillota</taxon>
        <taxon>Clostridia</taxon>
        <taxon>Eubacteriales</taxon>
        <taxon>Clostridiaceae</taxon>
        <taxon>Clostridium</taxon>
    </lineage>
</organism>
<dbReference type="Pfam" id="PF00534">
    <property type="entry name" value="Glycos_transf_1"/>
    <property type="match status" value="1"/>
</dbReference>
<evidence type="ECO:0000313" key="3">
    <source>
        <dbReference type="EMBL" id="SFA80831.1"/>
    </source>
</evidence>
<gene>
    <name evidence="3" type="ORF">SAMN04488528_100391</name>
</gene>
<dbReference type="OrthoDB" id="3199616at2"/>
<dbReference type="AlphaFoldDB" id="A0A1I0VWS9"/>
<name>A0A1I0VWS9_9CLOT</name>
<dbReference type="SUPFAM" id="SSF53756">
    <property type="entry name" value="UDP-Glycosyltransferase/glycogen phosphorylase"/>
    <property type="match status" value="1"/>
</dbReference>
<protein>
    <submittedName>
        <fullName evidence="3">Glycosyltransferase involved in cell wall bisynthesis</fullName>
    </submittedName>
</protein>
<dbReference type="EMBL" id="FOKI01000003">
    <property type="protein sequence ID" value="SFA80831.1"/>
    <property type="molecule type" value="Genomic_DNA"/>
</dbReference>
<sequence>MKKNIYFINWHNGLNTLNGPTNVFNSLVKEITQEDNIKVICPETFNGNFTRAVKFIMSTFSNSEENIYCVNSDGLKMPYVIYLLSRMHKKHKYYMMVHGFRRLEDKFVGLDKKNYYRLESYILKNFQNLICVSNFSKSMILQYTKRIKPTYVIHNGVDLIDYIDLNKEKHMEKEIRLIMSGGVKKLKGALETVNLVTSLNNKNRPYRVTLDVYGKFDDKVFFDSFLEAIHGKDYIRYNGCVDKDELYEAYKRAHFLIALSYLDSFNMTVVEAMANGTVPIITENVGACEFVDENKSGFIVKLDDYYGRIEEILDSSFHKQEKYLNIVKNAYDKSKKISWRHKLNEYMELFYENKN</sequence>
<evidence type="ECO:0000256" key="1">
    <source>
        <dbReference type="ARBA" id="ARBA00022679"/>
    </source>
</evidence>
<accession>A0A1I0VWS9</accession>